<comment type="similarity">
    <text evidence="1">Belongs to the REF/SRPP family.</text>
</comment>
<reference evidence="2" key="1">
    <citation type="submission" date="2022-02" db="EMBL/GenBank/DDBJ databases">
        <authorList>
            <person name="Henning P.M."/>
            <person name="McCubbin A.G."/>
            <person name="Shore J.S."/>
        </authorList>
    </citation>
    <scope>NUCLEOTIDE SEQUENCE</scope>
    <source>
        <strain evidence="2">F60SS</strain>
        <tissue evidence="2">Leaves</tissue>
    </source>
</reference>
<dbReference type="AlphaFoldDB" id="A0A9Q0JNK3"/>
<dbReference type="Pfam" id="PF05755">
    <property type="entry name" value="REF"/>
    <property type="match status" value="1"/>
</dbReference>
<evidence type="ECO:0000256" key="1">
    <source>
        <dbReference type="ARBA" id="ARBA00009737"/>
    </source>
</evidence>
<protein>
    <recommendedName>
        <fullName evidence="4">Stress-related protein</fullName>
    </recommendedName>
</protein>
<dbReference type="OrthoDB" id="1905464at2759"/>
<dbReference type="EMBL" id="JAKUCV010001152">
    <property type="protein sequence ID" value="KAJ4847442.1"/>
    <property type="molecule type" value="Genomic_DNA"/>
</dbReference>
<name>A0A9Q0JNK3_9ROSI</name>
<evidence type="ECO:0000313" key="3">
    <source>
        <dbReference type="Proteomes" id="UP001141552"/>
    </source>
</evidence>
<keyword evidence="3" id="KW-1185">Reference proteome</keyword>
<dbReference type="PANTHER" id="PTHR33732:SF3">
    <property type="entry name" value="OS07G0671800 PROTEIN"/>
    <property type="match status" value="1"/>
</dbReference>
<dbReference type="Proteomes" id="UP001141552">
    <property type="component" value="Unassembled WGS sequence"/>
</dbReference>
<dbReference type="PANTHER" id="PTHR33732">
    <property type="entry name" value="REF/SRPP-LIKE PROTEIN OS05G0151300/LOC_OS05G05940"/>
    <property type="match status" value="1"/>
</dbReference>
<gene>
    <name evidence="2" type="ORF">Tsubulata_030686</name>
</gene>
<reference evidence="2" key="2">
    <citation type="journal article" date="2023" name="Plants (Basel)">
        <title>Annotation of the Turnera subulata (Passifloraceae) Draft Genome Reveals the S-Locus Evolved after the Divergence of Turneroideae from Passifloroideae in a Stepwise Manner.</title>
        <authorList>
            <person name="Henning P.M."/>
            <person name="Roalson E.H."/>
            <person name="Mir W."/>
            <person name="McCubbin A.G."/>
            <person name="Shore J.S."/>
        </authorList>
    </citation>
    <scope>NUCLEOTIDE SEQUENCE</scope>
    <source>
        <strain evidence="2">F60SS</strain>
    </source>
</reference>
<organism evidence="2 3">
    <name type="scientific">Turnera subulata</name>
    <dbReference type="NCBI Taxonomy" id="218843"/>
    <lineage>
        <taxon>Eukaryota</taxon>
        <taxon>Viridiplantae</taxon>
        <taxon>Streptophyta</taxon>
        <taxon>Embryophyta</taxon>
        <taxon>Tracheophyta</taxon>
        <taxon>Spermatophyta</taxon>
        <taxon>Magnoliopsida</taxon>
        <taxon>eudicotyledons</taxon>
        <taxon>Gunneridae</taxon>
        <taxon>Pentapetalae</taxon>
        <taxon>rosids</taxon>
        <taxon>fabids</taxon>
        <taxon>Malpighiales</taxon>
        <taxon>Passifloraceae</taxon>
        <taxon>Turnera</taxon>
    </lineage>
</organism>
<sequence>MAESEPNQHTEIVENNEKQLKYLGFVQEAAMYVLESFATVYEYAKKNSGPLKPGVQNIEGAIKTVIGSIYENFHDVPFKILRFLDCKVGEYLSEMDRHVPSLVKQALTQARAGVVDAAKSISKTVYMRYEPVAEHYAVVAWHSLNQLPLLAQVVHISVPTVAHWVEKYNEMVGCAGQKGYTVTPYLPLVPVERIAKIFDEGVNGPSVSANGEAMMTRKCFE</sequence>
<proteinExistence type="inferred from homology"/>
<comment type="caution">
    <text evidence="2">The sequence shown here is derived from an EMBL/GenBank/DDBJ whole genome shotgun (WGS) entry which is preliminary data.</text>
</comment>
<evidence type="ECO:0008006" key="4">
    <source>
        <dbReference type="Google" id="ProtNLM"/>
    </source>
</evidence>
<dbReference type="InterPro" id="IPR008802">
    <property type="entry name" value="REF"/>
</dbReference>
<evidence type="ECO:0000313" key="2">
    <source>
        <dbReference type="EMBL" id="KAJ4847442.1"/>
    </source>
</evidence>
<accession>A0A9Q0JNK3</accession>